<feature type="region of interest" description="Disordered" evidence="1">
    <location>
        <begin position="1"/>
        <end position="116"/>
    </location>
</feature>
<evidence type="ECO:0000313" key="2">
    <source>
        <dbReference type="Proteomes" id="UP000515135"/>
    </source>
</evidence>
<evidence type="ECO:0000256" key="1">
    <source>
        <dbReference type="SAM" id="MobiDB-lite"/>
    </source>
</evidence>
<sequence length="116" mass="12504">MPKPVFPRLKTYPAKSPEKKQPVVSKFFVSRNSKSAEGAVGTDAGAKKTPVADKTVSSPFDRKRPGQGTPGPRASPLPKRVRFDTSPSASAAKPADEKPKEPPKPPKPPVELCKRF</sequence>
<dbReference type="GeneID" id="109465885"/>
<organism evidence="2 3">
    <name type="scientific">Branchiostoma belcheri</name>
    <name type="common">Amphioxus</name>
    <dbReference type="NCBI Taxonomy" id="7741"/>
    <lineage>
        <taxon>Eukaryota</taxon>
        <taxon>Metazoa</taxon>
        <taxon>Chordata</taxon>
        <taxon>Cephalochordata</taxon>
        <taxon>Leptocardii</taxon>
        <taxon>Amphioxiformes</taxon>
        <taxon>Branchiostomatidae</taxon>
        <taxon>Branchiostoma</taxon>
    </lineage>
</organism>
<proteinExistence type="predicted"/>
<dbReference type="KEGG" id="bbel:109465885"/>
<dbReference type="RefSeq" id="XP_019618932.1">
    <property type="nucleotide sequence ID" value="XM_019763373.1"/>
</dbReference>
<name>A0A6P4YJS1_BRABE</name>
<evidence type="ECO:0000313" key="3">
    <source>
        <dbReference type="RefSeq" id="XP_019618932.1"/>
    </source>
</evidence>
<dbReference type="Proteomes" id="UP000515135">
    <property type="component" value="Unplaced"/>
</dbReference>
<protein>
    <submittedName>
        <fullName evidence="3">Uncharacterized protein LOC109465885</fullName>
    </submittedName>
</protein>
<accession>A0A6P4YJS1</accession>
<keyword evidence="2" id="KW-1185">Reference proteome</keyword>
<reference evidence="3" key="1">
    <citation type="submission" date="2025-08" db="UniProtKB">
        <authorList>
            <consortium name="RefSeq"/>
        </authorList>
    </citation>
    <scope>IDENTIFICATION</scope>
    <source>
        <tissue evidence="3">Gonad</tissue>
    </source>
</reference>
<dbReference type="AlphaFoldDB" id="A0A6P4YJS1"/>
<feature type="compositionally biased region" description="Basic and acidic residues" evidence="1">
    <location>
        <begin position="94"/>
        <end position="104"/>
    </location>
</feature>
<gene>
    <name evidence="3" type="primary">LOC109465885</name>
</gene>